<name>A0A6A4BGJ0_9STRA</name>
<evidence type="ECO:0000313" key="2">
    <source>
        <dbReference type="EMBL" id="KAE9272232.1"/>
    </source>
</evidence>
<dbReference type="Proteomes" id="UP000434957">
    <property type="component" value="Unassembled WGS sequence"/>
</dbReference>
<comment type="caution">
    <text evidence="2">The sequence shown here is derived from an EMBL/GenBank/DDBJ whole genome shotgun (WGS) entry which is preliminary data.</text>
</comment>
<protein>
    <submittedName>
        <fullName evidence="2">Uncharacterized protein</fullName>
    </submittedName>
</protein>
<organism evidence="2 3">
    <name type="scientific">Phytophthora rubi</name>
    <dbReference type="NCBI Taxonomy" id="129364"/>
    <lineage>
        <taxon>Eukaryota</taxon>
        <taxon>Sar</taxon>
        <taxon>Stramenopiles</taxon>
        <taxon>Oomycota</taxon>
        <taxon>Peronosporomycetes</taxon>
        <taxon>Peronosporales</taxon>
        <taxon>Peronosporaceae</taxon>
        <taxon>Phytophthora</taxon>
    </lineage>
</organism>
<dbReference type="AlphaFoldDB" id="A0A6A4BGJ0"/>
<evidence type="ECO:0000313" key="3">
    <source>
        <dbReference type="Proteomes" id="UP000434957"/>
    </source>
</evidence>
<dbReference type="EMBL" id="QXFT01005537">
    <property type="protein sequence ID" value="KAE9272232.1"/>
    <property type="molecule type" value="Genomic_DNA"/>
</dbReference>
<sequence>MGKSADHIAAVEKEFASLEQVLVETADDAAACLRLLKKTLSEYDSRHGNHFTNTAKSYMRSDMRNAKDVSADLKHVAHQIKKSHKSSKSEVNSARNMMNATSKAFDVLKSTARDYDEKNGRATGVKGAIKHAMGKSDKDSVDNLGGGILGSPDTVEALVKKTIRDNFNMNVLSYQITAAEKSLSSPSIVDRAKEAVHEVKDKLKADKSSSIHDDRQANNAMTP</sequence>
<proteinExistence type="predicted"/>
<gene>
    <name evidence="2" type="ORF">PR003_g30271</name>
</gene>
<feature type="compositionally biased region" description="Basic and acidic residues" evidence="1">
    <location>
        <begin position="199"/>
        <end position="216"/>
    </location>
</feature>
<evidence type="ECO:0000256" key="1">
    <source>
        <dbReference type="SAM" id="MobiDB-lite"/>
    </source>
</evidence>
<reference evidence="2 3" key="1">
    <citation type="submission" date="2018-08" db="EMBL/GenBank/DDBJ databases">
        <title>Genomic investigation of the strawberry pathogen Phytophthora fragariae indicates pathogenicity is determined by transcriptional variation in three key races.</title>
        <authorList>
            <person name="Adams T.M."/>
            <person name="Armitage A.D."/>
            <person name="Sobczyk M.K."/>
            <person name="Bates H.J."/>
            <person name="Dunwell J.M."/>
            <person name="Nellist C.F."/>
            <person name="Harrison R.J."/>
        </authorList>
    </citation>
    <scope>NUCLEOTIDE SEQUENCE [LARGE SCALE GENOMIC DNA]</scope>
    <source>
        <strain evidence="2 3">SCRP333</strain>
    </source>
</reference>
<keyword evidence="3" id="KW-1185">Reference proteome</keyword>
<accession>A0A6A4BGJ0</accession>
<feature type="region of interest" description="Disordered" evidence="1">
    <location>
        <begin position="199"/>
        <end position="223"/>
    </location>
</feature>